<feature type="transmembrane region" description="Helical" evidence="1">
    <location>
        <begin position="29"/>
        <end position="51"/>
    </location>
</feature>
<evidence type="ECO:0000256" key="1">
    <source>
        <dbReference type="SAM" id="Phobius"/>
    </source>
</evidence>
<evidence type="ECO:0000313" key="3">
    <source>
        <dbReference type="Proteomes" id="UP000177122"/>
    </source>
</evidence>
<protein>
    <submittedName>
        <fullName evidence="2">Uncharacterized protein</fullName>
    </submittedName>
</protein>
<sequence>MEKFNPKPTFTALLTSFRSLTSGNMNPDLSWRIIIASTLLVLTSLAIFASYSYQWASTLEEPVVDQKVDRGTVSSEEIHRIIDFYTEKQKRYDELLVTQPTAPALGGDRGIDLKIVDSAQVEVLNVGNDAVPFEATPN</sequence>
<keyword evidence="1" id="KW-1133">Transmembrane helix</keyword>
<keyword evidence="1" id="KW-0472">Membrane</keyword>
<keyword evidence="1" id="KW-0812">Transmembrane</keyword>
<gene>
    <name evidence="2" type="ORF">A2845_05800</name>
</gene>
<comment type="caution">
    <text evidence="2">The sequence shown here is derived from an EMBL/GenBank/DDBJ whole genome shotgun (WGS) entry which is preliminary data.</text>
</comment>
<evidence type="ECO:0000313" key="2">
    <source>
        <dbReference type="EMBL" id="OGZ05497.1"/>
    </source>
</evidence>
<organism evidence="2 3">
    <name type="scientific">Candidatus Lloydbacteria bacterium RIFCSPHIGHO2_01_FULL_49_22</name>
    <dbReference type="NCBI Taxonomy" id="1798658"/>
    <lineage>
        <taxon>Bacteria</taxon>
        <taxon>Candidatus Lloydiibacteriota</taxon>
    </lineage>
</organism>
<dbReference type="EMBL" id="MHLI01000010">
    <property type="protein sequence ID" value="OGZ05497.1"/>
    <property type="molecule type" value="Genomic_DNA"/>
</dbReference>
<reference evidence="2 3" key="1">
    <citation type="journal article" date="2016" name="Nat. Commun.">
        <title>Thousands of microbial genomes shed light on interconnected biogeochemical processes in an aquifer system.</title>
        <authorList>
            <person name="Anantharaman K."/>
            <person name="Brown C.T."/>
            <person name="Hug L.A."/>
            <person name="Sharon I."/>
            <person name="Castelle C.J."/>
            <person name="Probst A.J."/>
            <person name="Thomas B.C."/>
            <person name="Singh A."/>
            <person name="Wilkins M.J."/>
            <person name="Karaoz U."/>
            <person name="Brodie E.L."/>
            <person name="Williams K.H."/>
            <person name="Hubbard S.S."/>
            <person name="Banfield J.F."/>
        </authorList>
    </citation>
    <scope>NUCLEOTIDE SEQUENCE [LARGE SCALE GENOMIC DNA]</scope>
</reference>
<dbReference type="Proteomes" id="UP000177122">
    <property type="component" value="Unassembled WGS sequence"/>
</dbReference>
<proteinExistence type="predicted"/>
<accession>A0A1G2CW55</accession>
<dbReference type="AlphaFoldDB" id="A0A1G2CW55"/>
<name>A0A1G2CW55_9BACT</name>